<evidence type="ECO:0000256" key="1">
    <source>
        <dbReference type="ARBA" id="ARBA00022676"/>
    </source>
</evidence>
<accession>A0ABT4VPW2</accession>
<reference evidence="4" key="1">
    <citation type="submission" date="2022-11" db="EMBL/GenBank/DDBJ databases">
        <title>Hoeflea poritis sp. nov., isolated from scleractinian coral Porites lutea.</title>
        <authorList>
            <person name="Zhang G."/>
            <person name="Wei Q."/>
            <person name="Cai L."/>
        </authorList>
    </citation>
    <scope>NUCLEOTIDE SEQUENCE</scope>
    <source>
        <strain evidence="4">E7-10</strain>
    </source>
</reference>
<dbReference type="InterPro" id="IPR050748">
    <property type="entry name" value="Glycosyltrans_8_dom-fam"/>
</dbReference>
<comment type="caution">
    <text evidence="4">The sequence shown here is derived from an EMBL/GenBank/DDBJ whole genome shotgun (WGS) entry which is preliminary data.</text>
</comment>
<dbReference type="Pfam" id="PF01501">
    <property type="entry name" value="Glyco_transf_8"/>
    <property type="match status" value="1"/>
</dbReference>
<dbReference type="SUPFAM" id="SSF53448">
    <property type="entry name" value="Nucleotide-diphospho-sugar transferases"/>
    <property type="match status" value="1"/>
</dbReference>
<proteinExistence type="predicted"/>
<dbReference type="Proteomes" id="UP001148313">
    <property type="component" value="Unassembled WGS sequence"/>
</dbReference>
<keyword evidence="2" id="KW-0808">Transferase</keyword>
<dbReference type="EMBL" id="JAPJZH010000009">
    <property type="protein sequence ID" value="MDA4846745.1"/>
    <property type="molecule type" value="Genomic_DNA"/>
</dbReference>
<evidence type="ECO:0000256" key="3">
    <source>
        <dbReference type="ARBA" id="ARBA00022723"/>
    </source>
</evidence>
<keyword evidence="1" id="KW-0328">Glycosyltransferase</keyword>
<evidence type="ECO:0000256" key="2">
    <source>
        <dbReference type="ARBA" id="ARBA00022679"/>
    </source>
</evidence>
<dbReference type="PANTHER" id="PTHR13778:SF47">
    <property type="entry name" value="LIPOPOLYSACCHARIDE 1,3-GALACTOSYLTRANSFERASE"/>
    <property type="match status" value="1"/>
</dbReference>
<dbReference type="RefSeq" id="WP_271090535.1">
    <property type="nucleotide sequence ID" value="NZ_JAPJZH010000009.1"/>
</dbReference>
<dbReference type="InterPro" id="IPR002495">
    <property type="entry name" value="Glyco_trans_8"/>
</dbReference>
<name>A0ABT4VPW2_9HYPH</name>
<keyword evidence="3" id="KW-0479">Metal-binding</keyword>
<organism evidence="4 5">
    <name type="scientific">Hoeflea poritis</name>
    <dbReference type="NCBI Taxonomy" id="2993659"/>
    <lineage>
        <taxon>Bacteria</taxon>
        <taxon>Pseudomonadati</taxon>
        <taxon>Pseudomonadota</taxon>
        <taxon>Alphaproteobacteria</taxon>
        <taxon>Hyphomicrobiales</taxon>
        <taxon>Rhizobiaceae</taxon>
        <taxon>Hoeflea</taxon>
    </lineage>
</organism>
<sequence>MNILIAPDNDVIAPTCVLLNSLRLNHPDIDIVVYLLWCDLTAENRKHIEDYAATIGLTVVSYRLDPVRVRPIFNRIPPTDLTISCLLRCFAGEILPESVGRIVYLDTDLVVAAPITELYDTRLKGNIAAAVLNPGHAHLETHGVGEDAYFNSGVLLIDLDLWRQNDVDRQLQSFLTSHPESCRYFDQCALNVALRGKVLALDNRWNVMGSLKDASHFTSVSIIHYSGDVKPWRNPESHPYGIFYCNYSKGTPWPQRYRYKLLRQSNPFIFRTRTIFKKAGRRLTGQFGRPSARKHR</sequence>
<dbReference type="InterPro" id="IPR029044">
    <property type="entry name" value="Nucleotide-diphossugar_trans"/>
</dbReference>
<evidence type="ECO:0000313" key="4">
    <source>
        <dbReference type="EMBL" id="MDA4846745.1"/>
    </source>
</evidence>
<protein>
    <submittedName>
        <fullName evidence="4">Glycosyltransferase family 8 protein</fullName>
    </submittedName>
</protein>
<gene>
    <name evidence="4" type="ORF">OOZ53_15395</name>
</gene>
<keyword evidence="5" id="KW-1185">Reference proteome</keyword>
<dbReference type="Gene3D" id="3.90.550.10">
    <property type="entry name" value="Spore Coat Polysaccharide Biosynthesis Protein SpsA, Chain A"/>
    <property type="match status" value="1"/>
</dbReference>
<dbReference type="PANTHER" id="PTHR13778">
    <property type="entry name" value="GLYCOSYLTRANSFERASE 8 DOMAIN-CONTAINING PROTEIN"/>
    <property type="match status" value="1"/>
</dbReference>
<dbReference type="CDD" id="cd04194">
    <property type="entry name" value="GT8_A4GalT_like"/>
    <property type="match status" value="1"/>
</dbReference>
<evidence type="ECO:0000313" key="5">
    <source>
        <dbReference type="Proteomes" id="UP001148313"/>
    </source>
</evidence>